<organism evidence="5 6">
    <name type="scientific">Candidatus Nealsonbacteria bacterium CG23_combo_of_CG06-09_8_20_14_all_37_18</name>
    <dbReference type="NCBI Taxonomy" id="1974720"/>
    <lineage>
        <taxon>Bacteria</taxon>
        <taxon>Candidatus Nealsoniibacteriota</taxon>
    </lineage>
</organism>
<accession>A0A2G9Z0M7</accession>
<gene>
    <name evidence="5" type="ORF">COX35_01595</name>
</gene>
<dbReference type="PROSITE" id="PS51161">
    <property type="entry name" value="ATP_CONE"/>
    <property type="match status" value="1"/>
</dbReference>
<proteinExistence type="predicted"/>
<evidence type="ECO:0000256" key="1">
    <source>
        <dbReference type="ARBA" id="ARBA00022741"/>
    </source>
</evidence>
<dbReference type="InterPro" id="IPR003796">
    <property type="entry name" value="RNR_NrdR-like"/>
</dbReference>
<evidence type="ECO:0000259" key="4">
    <source>
        <dbReference type="PROSITE" id="PS51161"/>
    </source>
</evidence>
<feature type="domain" description="ATP-cone" evidence="4">
    <location>
        <begin position="3"/>
        <end position="93"/>
    </location>
</feature>
<sequence>MATQVIKKDGTKQPFDAEKIKNAIAAAAVRTDLSEERKREVVERVAAKVIQMAEEKEEIATSEIRENILSELDDVEPAVSEAWRKYEEENKSA</sequence>
<dbReference type="Pfam" id="PF03477">
    <property type="entry name" value="ATP-cone"/>
    <property type="match status" value="1"/>
</dbReference>
<protein>
    <recommendedName>
        <fullName evidence="4">ATP-cone domain-containing protein</fullName>
    </recommendedName>
</protein>
<dbReference type="InterPro" id="IPR005144">
    <property type="entry name" value="ATP-cone_dom"/>
</dbReference>
<dbReference type="Proteomes" id="UP000229952">
    <property type="component" value="Unassembled WGS sequence"/>
</dbReference>
<dbReference type="EMBL" id="PCRQ01000041">
    <property type="protein sequence ID" value="PIP24271.1"/>
    <property type="molecule type" value="Genomic_DNA"/>
</dbReference>
<evidence type="ECO:0000313" key="6">
    <source>
        <dbReference type="Proteomes" id="UP000229952"/>
    </source>
</evidence>
<evidence type="ECO:0000313" key="5">
    <source>
        <dbReference type="EMBL" id="PIP24271.1"/>
    </source>
</evidence>
<evidence type="ECO:0000256" key="2">
    <source>
        <dbReference type="ARBA" id="ARBA00022840"/>
    </source>
</evidence>
<keyword evidence="2 3" id="KW-0067">ATP-binding</keyword>
<dbReference type="AlphaFoldDB" id="A0A2G9Z0M7"/>
<dbReference type="GO" id="GO:0008270">
    <property type="term" value="F:zinc ion binding"/>
    <property type="evidence" value="ECO:0007669"/>
    <property type="project" value="InterPro"/>
</dbReference>
<dbReference type="GO" id="GO:0005524">
    <property type="term" value="F:ATP binding"/>
    <property type="evidence" value="ECO:0007669"/>
    <property type="project" value="UniProtKB-UniRule"/>
</dbReference>
<evidence type="ECO:0000256" key="3">
    <source>
        <dbReference type="PROSITE-ProRule" id="PRU00492"/>
    </source>
</evidence>
<keyword evidence="1 3" id="KW-0547">Nucleotide-binding</keyword>
<dbReference type="PANTHER" id="PTHR30455:SF2">
    <property type="entry name" value="TRANSCRIPTIONAL REPRESSOR NRDR"/>
    <property type="match status" value="1"/>
</dbReference>
<reference evidence="5 6" key="1">
    <citation type="submission" date="2017-09" db="EMBL/GenBank/DDBJ databases">
        <title>Depth-based differentiation of microbial function through sediment-hosted aquifers and enrichment of novel symbionts in the deep terrestrial subsurface.</title>
        <authorList>
            <person name="Probst A.J."/>
            <person name="Ladd B."/>
            <person name="Jarett J.K."/>
            <person name="Geller-Mcgrath D.E."/>
            <person name="Sieber C.M."/>
            <person name="Emerson J.B."/>
            <person name="Anantharaman K."/>
            <person name="Thomas B.C."/>
            <person name="Malmstrom R."/>
            <person name="Stieglmeier M."/>
            <person name="Klingl A."/>
            <person name="Woyke T."/>
            <person name="Ryan C.M."/>
            <person name="Banfield J.F."/>
        </authorList>
    </citation>
    <scope>NUCLEOTIDE SEQUENCE [LARGE SCALE GENOMIC DNA]</scope>
    <source>
        <strain evidence="5">CG23_combo_of_CG06-09_8_20_14_all_37_18</strain>
    </source>
</reference>
<dbReference type="GO" id="GO:0045892">
    <property type="term" value="P:negative regulation of DNA-templated transcription"/>
    <property type="evidence" value="ECO:0007669"/>
    <property type="project" value="InterPro"/>
</dbReference>
<comment type="caution">
    <text evidence="5">The sequence shown here is derived from an EMBL/GenBank/DDBJ whole genome shotgun (WGS) entry which is preliminary data.</text>
</comment>
<name>A0A2G9Z0M7_9BACT</name>
<dbReference type="PANTHER" id="PTHR30455">
    <property type="entry name" value="TRANSCRIPTIONAL REPRESSOR NRDR"/>
    <property type="match status" value="1"/>
</dbReference>